<keyword evidence="3" id="KW-1185">Reference proteome</keyword>
<proteinExistence type="predicted"/>
<accession>A0A8S0SGW4</accession>
<protein>
    <submittedName>
        <fullName evidence="2">Uncharacterized protein</fullName>
    </submittedName>
</protein>
<evidence type="ECO:0000256" key="1">
    <source>
        <dbReference type="SAM" id="MobiDB-lite"/>
    </source>
</evidence>
<organism evidence="2 3">
    <name type="scientific">Olea europaea subsp. europaea</name>
    <dbReference type="NCBI Taxonomy" id="158383"/>
    <lineage>
        <taxon>Eukaryota</taxon>
        <taxon>Viridiplantae</taxon>
        <taxon>Streptophyta</taxon>
        <taxon>Embryophyta</taxon>
        <taxon>Tracheophyta</taxon>
        <taxon>Spermatophyta</taxon>
        <taxon>Magnoliopsida</taxon>
        <taxon>eudicotyledons</taxon>
        <taxon>Gunneridae</taxon>
        <taxon>Pentapetalae</taxon>
        <taxon>asterids</taxon>
        <taxon>lamiids</taxon>
        <taxon>Lamiales</taxon>
        <taxon>Oleaceae</taxon>
        <taxon>Oleeae</taxon>
        <taxon>Olea</taxon>
    </lineage>
</organism>
<evidence type="ECO:0000313" key="3">
    <source>
        <dbReference type="Proteomes" id="UP000594638"/>
    </source>
</evidence>
<reference evidence="2 3" key="1">
    <citation type="submission" date="2019-12" db="EMBL/GenBank/DDBJ databases">
        <authorList>
            <person name="Alioto T."/>
            <person name="Alioto T."/>
            <person name="Gomez Garrido J."/>
        </authorList>
    </citation>
    <scope>NUCLEOTIDE SEQUENCE [LARGE SCALE GENOMIC DNA]</scope>
</reference>
<dbReference type="EMBL" id="CACTIH010005271">
    <property type="protein sequence ID" value="CAA2991216.1"/>
    <property type="molecule type" value="Genomic_DNA"/>
</dbReference>
<gene>
    <name evidence="2" type="ORF">OLEA9_A008616</name>
</gene>
<feature type="region of interest" description="Disordered" evidence="1">
    <location>
        <begin position="47"/>
        <end position="84"/>
    </location>
</feature>
<feature type="region of interest" description="Disordered" evidence="1">
    <location>
        <begin position="1"/>
        <end position="25"/>
    </location>
</feature>
<sequence length="84" mass="9303">SREGPSGRQWHTVANSGIQRRRAANSEMEIISRRAGSPRAYATCARPAAIHHGQPRVASQPDDDKKRAQLPVVRSPWAPRRIGL</sequence>
<comment type="caution">
    <text evidence="2">The sequence shown here is derived from an EMBL/GenBank/DDBJ whole genome shotgun (WGS) entry which is preliminary data.</text>
</comment>
<feature type="non-terminal residue" evidence="2">
    <location>
        <position position="1"/>
    </location>
</feature>
<feature type="non-terminal residue" evidence="2">
    <location>
        <position position="84"/>
    </location>
</feature>
<dbReference type="AlphaFoldDB" id="A0A8S0SGW4"/>
<dbReference type="Proteomes" id="UP000594638">
    <property type="component" value="Unassembled WGS sequence"/>
</dbReference>
<name>A0A8S0SGW4_OLEEU</name>
<evidence type="ECO:0000313" key="2">
    <source>
        <dbReference type="EMBL" id="CAA2991216.1"/>
    </source>
</evidence>